<keyword evidence="2" id="KW-1003">Cell membrane</keyword>
<keyword evidence="4 9" id="KW-1133">Transmembrane helix</keyword>
<dbReference type="Gene3D" id="6.10.340.10">
    <property type="match status" value="1"/>
</dbReference>
<dbReference type="Gene3D" id="1.10.287.950">
    <property type="entry name" value="Methyl-accepting chemotaxis protein"/>
    <property type="match status" value="1"/>
</dbReference>
<dbReference type="InterPro" id="IPR004089">
    <property type="entry name" value="MCPsignal_dom"/>
</dbReference>
<evidence type="ECO:0000256" key="4">
    <source>
        <dbReference type="ARBA" id="ARBA00022989"/>
    </source>
</evidence>
<evidence type="ECO:0000256" key="1">
    <source>
        <dbReference type="ARBA" id="ARBA00004651"/>
    </source>
</evidence>
<dbReference type="Pfam" id="PF17200">
    <property type="entry name" value="sCache_2"/>
    <property type="match status" value="1"/>
</dbReference>
<accession>A0A173VJ86</accession>
<dbReference type="SMART" id="SM00283">
    <property type="entry name" value="MA"/>
    <property type="match status" value="1"/>
</dbReference>
<feature type="transmembrane region" description="Helical" evidence="9">
    <location>
        <begin position="212"/>
        <end position="233"/>
    </location>
</feature>
<evidence type="ECO:0000256" key="2">
    <source>
        <dbReference type="ARBA" id="ARBA00022475"/>
    </source>
</evidence>
<feature type="domain" description="HAMP" evidence="11">
    <location>
        <begin position="239"/>
        <end position="291"/>
    </location>
</feature>
<dbReference type="STRING" id="166486.ERS852572_02967"/>
<keyword evidence="5 9" id="KW-0472">Membrane</keyword>
<dbReference type="SUPFAM" id="SSF58104">
    <property type="entry name" value="Methyl-accepting chemotaxis protein (MCP) signaling domain"/>
    <property type="match status" value="1"/>
</dbReference>
<evidence type="ECO:0000256" key="3">
    <source>
        <dbReference type="ARBA" id="ARBA00022692"/>
    </source>
</evidence>
<feature type="transmembrane region" description="Helical" evidence="9">
    <location>
        <begin position="12"/>
        <end position="33"/>
    </location>
</feature>
<dbReference type="Gene3D" id="3.30.450.20">
    <property type="entry name" value="PAS domain"/>
    <property type="match status" value="1"/>
</dbReference>
<dbReference type="InterPro" id="IPR033480">
    <property type="entry name" value="sCache_2"/>
</dbReference>
<keyword evidence="6 8" id="KW-0807">Transducer</keyword>
<dbReference type="GO" id="GO:0007165">
    <property type="term" value="P:signal transduction"/>
    <property type="evidence" value="ECO:0007669"/>
    <property type="project" value="UniProtKB-KW"/>
</dbReference>
<proteinExistence type="inferred from homology"/>
<dbReference type="EMBL" id="CYXZ01000025">
    <property type="protein sequence ID" value="CUN26175.1"/>
    <property type="molecule type" value="Genomic_DNA"/>
</dbReference>
<evidence type="ECO:0000256" key="5">
    <source>
        <dbReference type="ARBA" id="ARBA00023136"/>
    </source>
</evidence>
<evidence type="ECO:0000256" key="6">
    <source>
        <dbReference type="ARBA" id="ARBA00023224"/>
    </source>
</evidence>
<evidence type="ECO:0000313" key="12">
    <source>
        <dbReference type="EMBL" id="CUN26175.1"/>
    </source>
</evidence>
<dbReference type="InterPro" id="IPR003660">
    <property type="entry name" value="HAMP_dom"/>
</dbReference>
<dbReference type="GO" id="GO:0005886">
    <property type="term" value="C:plasma membrane"/>
    <property type="evidence" value="ECO:0007669"/>
    <property type="project" value="UniProtKB-SubCell"/>
</dbReference>
<reference evidence="12 13" key="1">
    <citation type="submission" date="2015-09" db="EMBL/GenBank/DDBJ databases">
        <authorList>
            <consortium name="Pathogen Informatics"/>
        </authorList>
    </citation>
    <scope>NUCLEOTIDE SEQUENCE [LARGE SCALE GENOMIC DNA]</scope>
    <source>
        <strain evidence="12 13">2789STDY5834960</strain>
    </source>
</reference>
<dbReference type="PROSITE" id="PS50111">
    <property type="entry name" value="CHEMOTAXIS_TRANSDUC_2"/>
    <property type="match status" value="1"/>
</dbReference>
<sequence length="596" mass="64769">MISMKSKSVKNSLTLMCLMIVLVSVIVIGGISISNISTMTSTANKNYENARLDGYNTEIKSQVQSVIAILQAEYDKSQNGDLTEDEAKKEAAEIVRNMRYRDDGSGYFWIDDTDYNLIMHPILTDQEGNNRYDLTDQNGVKIIQEIMKVSTGSDGGGFNEFYFTKADGVTVAPKIAYSQIFTPWNWVVSTGNYVDDMEAEMNSSKNEVQAKYHTMITVIIIIDLIFTVIVFIASRIFGNTICKPLIEIQNFANRMSTGDLTTGVNVSSKNELGKTAGALDLAQQEVVGLISNIDGVSSHLQSAVSDFKKNFDSMNESIQNVSTAINEIAQNSNSQAASTSSASENIAEIADGIADTSSEMESLDQNAQLMQDRSNKSMETLHRLIDVNSTTKTDIDSMYNQTAQTNDSVNKISQAATLISEIASQTNLLSLNASIEAARAGEAGRGFAVVAEEIGGLATQSAQTVSEINNIISELSQNSEKSMELMKKMSEASDEQVAALESTQQMFEDLKGALDSCMASIQTITGKIQNVNSQRELVTESIDTLTQLATDNASSTEETSAMATELDAVVRKSSDLVSALADDIEKLSADMKQFKL</sequence>
<comment type="subcellular location">
    <subcellularLocation>
        <location evidence="1">Cell membrane</location>
        <topology evidence="1">Multi-pass membrane protein</topology>
    </subcellularLocation>
</comment>
<evidence type="ECO:0000259" key="11">
    <source>
        <dbReference type="PROSITE" id="PS50885"/>
    </source>
</evidence>
<evidence type="ECO:0000259" key="10">
    <source>
        <dbReference type="PROSITE" id="PS50111"/>
    </source>
</evidence>
<keyword evidence="3 9" id="KW-0812">Transmembrane</keyword>
<dbReference type="PANTHER" id="PTHR32089">
    <property type="entry name" value="METHYL-ACCEPTING CHEMOTAXIS PROTEIN MCPB"/>
    <property type="match status" value="1"/>
</dbReference>
<gene>
    <name evidence="12" type="primary">mcp4_9</name>
    <name evidence="12" type="ORF">ERS852572_02967</name>
</gene>
<dbReference type="Proteomes" id="UP000095350">
    <property type="component" value="Unassembled WGS sequence"/>
</dbReference>
<dbReference type="CDD" id="cd06225">
    <property type="entry name" value="HAMP"/>
    <property type="match status" value="1"/>
</dbReference>
<dbReference type="AlphaFoldDB" id="A0A173VJ86"/>
<evidence type="ECO:0000256" key="9">
    <source>
        <dbReference type="SAM" id="Phobius"/>
    </source>
</evidence>
<evidence type="ECO:0000256" key="7">
    <source>
        <dbReference type="ARBA" id="ARBA00029447"/>
    </source>
</evidence>
<dbReference type="PROSITE" id="PS50885">
    <property type="entry name" value="HAMP"/>
    <property type="match status" value="1"/>
</dbReference>
<comment type="similarity">
    <text evidence="7">Belongs to the methyl-accepting chemotaxis (MCP) protein family.</text>
</comment>
<feature type="domain" description="Methyl-accepting transducer" evidence="10">
    <location>
        <begin position="310"/>
        <end position="567"/>
    </location>
</feature>
<evidence type="ECO:0000313" key="13">
    <source>
        <dbReference type="Proteomes" id="UP000095350"/>
    </source>
</evidence>
<dbReference type="PANTHER" id="PTHR32089:SF114">
    <property type="entry name" value="METHYL-ACCEPTING CHEMOTAXIS PROTEIN MCPB"/>
    <property type="match status" value="1"/>
</dbReference>
<dbReference type="SMART" id="SM01049">
    <property type="entry name" value="Cache_2"/>
    <property type="match status" value="1"/>
</dbReference>
<protein>
    <submittedName>
        <fullName evidence="12">Methyl-accepting chemotaxis protein 4</fullName>
    </submittedName>
</protein>
<organism evidence="12 13">
    <name type="scientific">Roseburia intestinalis</name>
    <dbReference type="NCBI Taxonomy" id="166486"/>
    <lineage>
        <taxon>Bacteria</taxon>
        <taxon>Bacillati</taxon>
        <taxon>Bacillota</taxon>
        <taxon>Clostridia</taxon>
        <taxon>Lachnospirales</taxon>
        <taxon>Lachnospiraceae</taxon>
        <taxon>Roseburia</taxon>
    </lineage>
</organism>
<name>A0A173VJ86_9FIRM</name>
<evidence type="ECO:0000256" key="8">
    <source>
        <dbReference type="PROSITE-ProRule" id="PRU00284"/>
    </source>
</evidence>
<dbReference type="Pfam" id="PF00015">
    <property type="entry name" value="MCPsignal"/>
    <property type="match status" value="1"/>
</dbReference>
<dbReference type="PaxDb" id="166486-ERS852572_02967"/>